<dbReference type="SMART" id="SM00065">
    <property type="entry name" value="GAF"/>
    <property type="match status" value="1"/>
</dbReference>
<feature type="region of interest" description="Disordered" evidence="2">
    <location>
        <begin position="104"/>
        <end position="127"/>
    </location>
</feature>
<dbReference type="Pfam" id="PF00498">
    <property type="entry name" value="FHA"/>
    <property type="match status" value="1"/>
</dbReference>
<dbReference type="KEGG" id="uli:ETAA1_44010"/>
<dbReference type="AlphaFoldDB" id="A0A517XY55"/>
<dbReference type="SMART" id="SM00240">
    <property type="entry name" value="FHA"/>
    <property type="match status" value="1"/>
</dbReference>
<dbReference type="Gene3D" id="2.60.200.20">
    <property type="match status" value="1"/>
</dbReference>
<dbReference type="EC" id="3.1.3.3" evidence="4"/>
<reference evidence="4 5" key="1">
    <citation type="submission" date="2019-02" db="EMBL/GenBank/DDBJ databases">
        <title>Deep-cultivation of Planctomycetes and their phenomic and genomic characterization uncovers novel biology.</title>
        <authorList>
            <person name="Wiegand S."/>
            <person name="Jogler M."/>
            <person name="Boedeker C."/>
            <person name="Pinto D."/>
            <person name="Vollmers J."/>
            <person name="Rivas-Marin E."/>
            <person name="Kohn T."/>
            <person name="Peeters S.H."/>
            <person name="Heuer A."/>
            <person name="Rast P."/>
            <person name="Oberbeckmann S."/>
            <person name="Bunk B."/>
            <person name="Jeske O."/>
            <person name="Meyerdierks A."/>
            <person name="Storesund J.E."/>
            <person name="Kallscheuer N."/>
            <person name="Luecker S."/>
            <person name="Lage O.M."/>
            <person name="Pohl T."/>
            <person name="Merkel B.J."/>
            <person name="Hornburger P."/>
            <person name="Mueller R.-W."/>
            <person name="Bruemmer F."/>
            <person name="Labrenz M."/>
            <person name="Spormann A.M."/>
            <person name="Op den Camp H."/>
            <person name="Overmann J."/>
            <person name="Amann R."/>
            <person name="Jetten M.S.M."/>
            <person name="Mascher T."/>
            <person name="Medema M.H."/>
            <person name="Devos D.P."/>
            <person name="Kaster A.-K."/>
            <person name="Ovreas L."/>
            <person name="Rohde M."/>
            <person name="Galperin M.Y."/>
            <person name="Jogler C."/>
        </authorList>
    </citation>
    <scope>NUCLEOTIDE SEQUENCE [LARGE SCALE GENOMIC DNA]</scope>
    <source>
        <strain evidence="4 5">ETA_A1</strain>
    </source>
</reference>
<keyword evidence="1 4" id="KW-0378">Hydrolase</keyword>
<evidence type="ECO:0000313" key="4">
    <source>
        <dbReference type="EMBL" id="QDU22421.1"/>
    </source>
</evidence>
<dbReference type="InterPro" id="IPR008984">
    <property type="entry name" value="SMAD_FHA_dom_sf"/>
</dbReference>
<dbReference type="InterPro" id="IPR052016">
    <property type="entry name" value="Bact_Sigma-Reg"/>
</dbReference>
<organism evidence="4 5">
    <name type="scientific">Urbifossiella limnaea</name>
    <dbReference type="NCBI Taxonomy" id="2528023"/>
    <lineage>
        <taxon>Bacteria</taxon>
        <taxon>Pseudomonadati</taxon>
        <taxon>Planctomycetota</taxon>
        <taxon>Planctomycetia</taxon>
        <taxon>Gemmatales</taxon>
        <taxon>Gemmataceae</taxon>
        <taxon>Urbifossiella</taxon>
    </lineage>
</organism>
<dbReference type="SUPFAM" id="SSF55781">
    <property type="entry name" value="GAF domain-like"/>
    <property type="match status" value="1"/>
</dbReference>
<feature type="domain" description="FHA" evidence="3">
    <location>
        <begin position="26"/>
        <end position="76"/>
    </location>
</feature>
<evidence type="ECO:0000313" key="5">
    <source>
        <dbReference type="Proteomes" id="UP000319576"/>
    </source>
</evidence>
<dbReference type="InterPro" id="IPR036457">
    <property type="entry name" value="PPM-type-like_dom_sf"/>
</dbReference>
<dbReference type="SMART" id="SM00331">
    <property type="entry name" value="PP2C_SIG"/>
    <property type="match status" value="1"/>
</dbReference>
<dbReference type="CDD" id="cd00060">
    <property type="entry name" value="FHA"/>
    <property type="match status" value="1"/>
</dbReference>
<dbReference type="PANTHER" id="PTHR43156:SF2">
    <property type="entry name" value="STAGE II SPORULATION PROTEIN E"/>
    <property type="match status" value="1"/>
</dbReference>
<evidence type="ECO:0000256" key="1">
    <source>
        <dbReference type="ARBA" id="ARBA00022801"/>
    </source>
</evidence>
<dbReference type="OrthoDB" id="247273at2"/>
<dbReference type="RefSeq" id="WP_145242137.1">
    <property type="nucleotide sequence ID" value="NZ_CP036273.1"/>
</dbReference>
<proteinExistence type="predicted"/>
<dbReference type="PANTHER" id="PTHR43156">
    <property type="entry name" value="STAGE II SPORULATION PROTEIN E-RELATED"/>
    <property type="match status" value="1"/>
</dbReference>
<name>A0A517XY55_9BACT</name>
<feature type="compositionally biased region" description="Basic and acidic residues" evidence="2">
    <location>
        <begin position="104"/>
        <end position="117"/>
    </location>
</feature>
<dbReference type="Pfam" id="PF07228">
    <property type="entry name" value="SpoIIE"/>
    <property type="match status" value="1"/>
</dbReference>
<dbReference type="PROSITE" id="PS50006">
    <property type="entry name" value="FHA_DOMAIN"/>
    <property type="match status" value="1"/>
</dbReference>
<dbReference type="InterPro" id="IPR003018">
    <property type="entry name" value="GAF"/>
</dbReference>
<dbReference type="Gene3D" id="3.60.40.10">
    <property type="entry name" value="PPM-type phosphatase domain"/>
    <property type="match status" value="1"/>
</dbReference>
<gene>
    <name evidence="4" type="primary">rsbU_3</name>
    <name evidence="4" type="ORF">ETAA1_44010</name>
</gene>
<dbReference type="Proteomes" id="UP000319576">
    <property type="component" value="Chromosome"/>
</dbReference>
<dbReference type="InterPro" id="IPR000253">
    <property type="entry name" value="FHA_dom"/>
</dbReference>
<dbReference type="Gene3D" id="3.30.450.40">
    <property type="match status" value="1"/>
</dbReference>
<dbReference type="SUPFAM" id="SSF49879">
    <property type="entry name" value="SMAD/FHA domain"/>
    <property type="match status" value="1"/>
</dbReference>
<sequence>MPALVLLKSPTGGTPGDRIPLDGDLIVLGRDAETCQIVLPHHAISRRHAQISRANGHYYVEDLKSRNETVLNGRKVTARTQLRAEDRLKLCDFLFKYEDERARSADKPPLPEHFTRDADDEPDSSGATTIEATGSRINAQHFLDTQPNDRLRALLDISTSLSRTLDLDPLLNQVAETMLKEFKQADRCFIILLDDAGRMVPRAVRVRRGDPEEARFSRTIIRKAVDTQHSYLSEDASADASLPANASIAEFKIRSVMCVPLVTAEGKSLGAIQLDTQDRSKKFREDDLNLLTIVANLAGVAVEKAKLHENALNAEKAKKEMELARAVQLGFLPQSMPTVDGYEFFAHYSPAQTIGGDYYDAVVLPNGRLAVVLGDVAGKGVPAALLVAKLSSEVRFCLLSEPDPVKAVGMLNDQMISGGLGDRFVTLAVMLIDTVAHQMTVVNAGHMNPRMFRVGPHDLDDAISTDQTGTPLGVMPGYEYESVTLRLEVGDVVAVFTDGVTDAMSPSGALYGPEGVDECLLPPNDAIAAANWRPRRVGDQLVTAVKRHAAGRAQNDDIAVIVFGRVDPAHGPVTNTTRTDPKAPALRPS</sequence>
<evidence type="ECO:0000259" key="3">
    <source>
        <dbReference type="PROSITE" id="PS50006"/>
    </source>
</evidence>
<protein>
    <submittedName>
        <fullName evidence="4">Phosphoserine phosphatase RsbU</fullName>
        <ecNumber evidence="4">3.1.3.3</ecNumber>
    </submittedName>
</protein>
<dbReference type="InterPro" id="IPR001932">
    <property type="entry name" value="PPM-type_phosphatase-like_dom"/>
</dbReference>
<dbReference type="SUPFAM" id="SSF81606">
    <property type="entry name" value="PP2C-like"/>
    <property type="match status" value="1"/>
</dbReference>
<dbReference type="Pfam" id="PF13185">
    <property type="entry name" value="GAF_2"/>
    <property type="match status" value="1"/>
</dbReference>
<dbReference type="GO" id="GO:0016791">
    <property type="term" value="F:phosphatase activity"/>
    <property type="evidence" value="ECO:0007669"/>
    <property type="project" value="TreeGrafter"/>
</dbReference>
<dbReference type="InterPro" id="IPR029016">
    <property type="entry name" value="GAF-like_dom_sf"/>
</dbReference>
<evidence type="ECO:0000256" key="2">
    <source>
        <dbReference type="SAM" id="MobiDB-lite"/>
    </source>
</evidence>
<feature type="region of interest" description="Disordered" evidence="2">
    <location>
        <begin position="569"/>
        <end position="589"/>
    </location>
</feature>
<keyword evidence="5" id="KW-1185">Reference proteome</keyword>
<dbReference type="EMBL" id="CP036273">
    <property type="protein sequence ID" value="QDU22421.1"/>
    <property type="molecule type" value="Genomic_DNA"/>
</dbReference>
<accession>A0A517XY55</accession>